<proteinExistence type="inferred from homology"/>
<sequence>MAGTEDPSSPDEDSEWSDFSSNSSKLNAFDNLPFGTKSLDPISVLSTLIACFPLPSDSTGESSASVADDRILDRVDPSLESYGDPFLWRGSESEMKYFSALKLASCNCQNHLPPWQVEEDTQFVSKKTFDFHKFAEKFNTNSVSQQWNTDSNDLAEDFVPSQSPNPHSSTADSDSENEDEIFLVFRGKPNKELTLREELEREKEVKNKFISTLLAVQSKIRDFQSGQGRSKKGSSATSAKYLTTVIPYDDFDGGPSTKVLQQLIEIMEALITDSPIVPGLITEYILKVLCAED</sequence>
<organism evidence="5 6">
    <name type="scientific">Acropora cervicornis</name>
    <name type="common">Staghorn coral</name>
    <dbReference type="NCBI Taxonomy" id="6130"/>
    <lineage>
        <taxon>Eukaryota</taxon>
        <taxon>Metazoa</taxon>
        <taxon>Cnidaria</taxon>
        <taxon>Anthozoa</taxon>
        <taxon>Hexacorallia</taxon>
        <taxon>Scleractinia</taxon>
        <taxon>Astrocoeniina</taxon>
        <taxon>Acroporidae</taxon>
        <taxon>Acropora</taxon>
    </lineage>
</organism>
<dbReference type="PANTHER" id="PTHR12394">
    <property type="entry name" value="ZYGIN"/>
    <property type="match status" value="1"/>
</dbReference>
<evidence type="ECO:0000256" key="4">
    <source>
        <dbReference type="SAM" id="MobiDB-lite"/>
    </source>
</evidence>
<comment type="similarity">
    <text evidence="1">Belongs to the zygin family.</text>
</comment>
<evidence type="ECO:0000313" key="6">
    <source>
        <dbReference type="Proteomes" id="UP001249851"/>
    </source>
</evidence>
<dbReference type="Proteomes" id="UP001249851">
    <property type="component" value="Unassembled WGS sequence"/>
</dbReference>
<feature type="region of interest" description="Disordered" evidence="4">
    <location>
        <begin position="1"/>
        <end position="22"/>
    </location>
</feature>
<reference evidence="5" key="1">
    <citation type="journal article" date="2023" name="G3 (Bethesda)">
        <title>Whole genome assembly and annotation of the endangered Caribbean coral Acropora cervicornis.</title>
        <authorList>
            <person name="Selwyn J.D."/>
            <person name="Vollmer S.V."/>
        </authorList>
    </citation>
    <scope>NUCLEOTIDE SEQUENCE</scope>
    <source>
        <strain evidence="5">K2</strain>
    </source>
</reference>
<feature type="region of interest" description="Disordered" evidence="4">
    <location>
        <begin position="153"/>
        <end position="177"/>
    </location>
</feature>
<dbReference type="EMBL" id="JARQWQ010000031">
    <property type="protein sequence ID" value="KAK2561945.1"/>
    <property type="molecule type" value="Genomic_DNA"/>
</dbReference>
<evidence type="ECO:0000256" key="3">
    <source>
        <dbReference type="ARBA" id="ARBA00023054"/>
    </source>
</evidence>
<dbReference type="PANTHER" id="PTHR12394:SF12">
    <property type="entry name" value="LD08195P"/>
    <property type="match status" value="1"/>
</dbReference>
<dbReference type="GO" id="GO:0005737">
    <property type="term" value="C:cytoplasm"/>
    <property type="evidence" value="ECO:0007669"/>
    <property type="project" value="TreeGrafter"/>
</dbReference>
<protein>
    <submittedName>
        <fullName evidence="5">Fasciculation and elongation protein zeta-2</fullName>
    </submittedName>
</protein>
<keyword evidence="3" id="KW-0175">Coiled coil</keyword>
<dbReference type="InterPro" id="IPR011680">
    <property type="entry name" value="FEZ"/>
</dbReference>
<evidence type="ECO:0000256" key="2">
    <source>
        <dbReference type="ARBA" id="ARBA00022553"/>
    </source>
</evidence>
<dbReference type="GO" id="GO:0030424">
    <property type="term" value="C:axon"/>
    <property type="evidence" value="ECO:0007669"/>
    <property type="project" value="TreeGrafter"/>
</dbReference>
<evidence type="ECO:0000313" key="5">
    <source>
        <dbReference type="EMBL" id="KAK2561945.1"/>
    </source>
</evidence>
<reference evidence="5" key="2">
    <citation type="journal article" date="2023" name="Science">
        <title>Genomic signatures of disease resistance in endangered staghorn corals.</title>
        <authorList>
            <person name="Vollmer S.V."/>
            <person name="Selwyn J.D."/>
            <person name="Despard B.A."/>
            <person name="Roesel C.L."/>
        </authorList>
    </citation>
    <scope>NUCLEOTIDE SEQUENCE</scope>
    <source>
        <strain evidence="5">K2</strain>
    </source>
</reference>
<name>A0AAD9QIK2_ACRCE</name>
<comment type="caution">
    <text evidence="5">The sequence shown here is derived from an EMBL/GenBank/DDBJ whole genome shotgun (WGS) entry which is preliminary data.</text>
</comment>
<keyword evidence="2" id="KW-0597">Phosphoprotein</keyword>
<dbReference type="Pfam" id="PF07763">
    <property type="entry name" value="FEZ"/>
    <property type="match status" value="1"/>
</dbReference>
<evidence type="ECO:0000256" key="1">
    <source>
        <dbReference type="ARBA" id="ARBA00006788"/>
    </source>
</evidence>
<gene>
    <name evidence="5" type="ORF">P5673_015366</name>
</gene>
<accession>A0AAD9QIK2</accession>
<keyword evidence="6" id="KW-1185">Reference proteome</keyword>
<dbReference type="AlphaFoldDB" id="A0AAD9QIK2"/>
<feature type="compositionally biased region" description="Polar residues" evidence="4">
    <location>
        <begin position="160"/>
        <end position="172"/>
    </location>
</feature>